<feature type="binding site" evidence="9">
    <location>
        <position position="182"/>
    </location>
    <ligand>
        <name>ATP</name>
        <dbReference type="ChEBI" id="CHEBI:30616"/>
    </ligand>
</feature>
<keyword evidence="6 9" id="KW-0238">DNA-binding</keyword>
<dbReference type="Gene3D" id="1.10.8.60">
    <property type="match status" value="1"/>
</dbReference>
<keyword evidence="4 9" id="KW-0378">Hydrolase</keyword>
<evidence type="ECO:0000256" key="4">
    <source>
        <dbReference type="ARBA" id="ARBA00022801"/>
    </source>
</evidence>
<comment type="subcellular location">
    <subcellularLocation>
        <location evidence="9">Cytoplasm</location>
    </subcellularLocation>
</comment>
<feature type="binding site" evidence="9">
    <location>
        <position position="21"/>
    </location>
    <ligand>
        <name>ATP</name>
        <dbReference type="ChEBI" id="CHEBI:30616"/>
    </ligand>
</feature>
<feature type="binding site" evidence="9">
    <location>
        <position position="63"/>
    </location>
    <ligand>
        <name>ATP</name>
        <dbReference type="ChEBI" id="CHEBI:30616"/>
    </ligand>
</feature>
<proteinExistence type="inferred from homology"/>
<keyword evidence="3 9" id="KW-0227">DNA damage</keyword>
<feature type="binding site" evidence="9">
    <location>
        <position position="68"/>
    </location>
    <ligand>
        <name>ATP</name>
        <dbReference type="ChEBI" id="CHEBI:30616"/>
    </ligand>
</feature>
<evidence type="ECO:0000256" key="3">
    <source>
        <dbReference type="ARBA" id="ARBA00022763"/>
    </source>
</evidence>
<dbReference type="Pfam" id="PF17864">
    <property type="entry name" value="AAA_lid_4"/>
    <property type="match status" value="1"/>
</dbReference>
<feature type="region of interest" description="Small ATPAse domain (RuvB-S)" evidence="9">
    <location>
        <begin position="183"/>
        <end position="253"/>
    </location>
</feature>
<evidence type="ECO:0000313" key="13">
    <source>
        <dbReference type="Proteomes" id="UP000003157"/>
    </source>
</evidence>
<evidence type="ECO:0000313" key="12">
    <source>
        <dbReference type="EMBL" id="EFW03876.1"/>
    </source>
</evidence>
<comment type="subunit">
    <text evidence="9">Homohexamer. Forms an RuvA(8)-RuvB(12)-Holliday junction (HJ) complex. HJ DNA is sandwiched between 2 RuvA tetramers; dsDNA enters through RuvA and exits via RuvB. An RuvB hexamer assembles on each DNA strand where it exits the tetramer. Each RuvB hexamer is contacted by two RuvA subunits (via domain III) on 2 adjacent RuvB subunits; this complex drives branch migration. In the full resolvosome a probable DNA-RuvA(4)-RuvB(12)-RuvC(2) complex forms which resolves the HJ.</text>
</comment>
<comment type="domain">
    <text evidence="9">Has 3 domains, the large (RuvB-L) and small ATPase (RuvB-S) domains and the C-terminal head (RuvB-H) domain. The head domain binds DNA, while the ATPase domains jointly bind ATP, ADP or are empty depending on the state of the subunit in the translocation cycle. During a single DNA translocation step the structure of each domain remains the same, but their relative positions change.</text>
</comment>
<organism evidence="12 13">
    <name type="scientific">Coprobacillus cateniformis</name>
    <dbReference type="NCBI Taxonomy" id="100884"/>
    <lineage>
        <taxon>Bacteria</taxon>
        <taxon>Bacillati</taxon>
        <taxon>Bacillota</taxon>
        <taxon>Erysipelotrichia</taxon>
        <taxon>Erysipelotrichales</taxon>
        <taxon>Coprobacillaceae</taxon>
        <taxon>Coprobacillus</taxon>
    </lineage>
</organism>
<feature type="binding site" evidence="9">
    <location>
        <position position="66"/>
    </location>
    <ligand>
        <name>ATP</name>
        <dbReference type="ChEBI" id="CHEBI:30616"/>
    </ligand>
</feature>
<feature type="compositionally biased region" description="Basic and acidic residues" evidence="10">
    <location>
        <begin position="1"/>
        <end position="14"/>
    </location>
</feature>
<dbReference type="GO" id="GO:0000400">
    <property type="term" value="F:four-way junction DNA binding"/>
    <property type="evidence" value="ECO:0007669"/>
    <property type="project" value="UniProtKB-UniRule"/>
</dbReference>
<dbReference type="GO" id="GO:0005737">
    <property type="term" value="C:cytoplasm"/>
    <property type="evidence" value="ECO:0007669"/>
    <property type="project" value="UniProtKB-SubCell"/>
</dbReference>
<evidence type="ECO:0000256" key="5">
    <source>
        <dbReference type="ARBA" id="ARBA00022840"/>
    </source>
</evidence>
<dbReference type="RefSeq" id="WP_008789949.1">
    <property type="nucleotide sequence ID" value="NZ_AKCB01000001.1"/>
</dbReference>
<protein>
    <recommendedName>
        <fullName evidence="9">Holliday junction branch migration complex subunit RuvB</fullName>
        <ecNumber evidence="9">3.6.4.-</ecNumber>
    </recommendedName>
</protein>
<dbReference type="SMART" id="SM00382">
    <property type="entry name" value="AAA"/>
    <property type="match status" value="1"/>
</dbReference>
<dbReference type="Gene3D" id="3.40.50.300">
    <property type="entry name" value="P-loop containing nucleotide triphosphate hydrolases"/>
    <property type="match status" value="1"/>
</dbReference>
<dbReference type="InterPro" id="IPR004605">
    <property type="entry name" value="DNA_helicase_Holl-junc_RuvB"/>
</dbReference>
<feature type="binding site" evidence="9">
    <location>
        <position position="311"/>
    </location>
    <ligand>
        <name>DNA</name>
        <dbReference type="ChEBI" id="CHEBI:16991"/>
    </ligand>
</feature>
<evidence type="ECO:0000256" key="2">
    <source>
        <dbReference type="ARBA" id="ARBA00022741"/>
    </source>
</evidence>
<dbReference type="HAMAP" id="MF_00016">
    <property type="entry name" value="DNA_HJ_migration_RuvB"/>
    <property type="match status" value="1"/>
</dbReference>
<feature type="binding site" evidence="9">
    <location>
        <position position="316"/>
    </location>
    <ligand>
        <name>DNA</name>
        <dbReference type="ChEBI" id="CHEBI:16991"/>
    </ligand>
</feature>
<keyword evidence="5 9" id="KW-0067">ATP-binding</keyword>
<accession>E7GDL9</accession>
<keyword evidence="12" id="KW-0347">Helicase</keyword>
<dbReference type="Gene3D" id="1.10.10.10">
    <property type="entry name" value="Winged helix-like DNA-binding domain superfamily/Winged helix DNA-binding domain"/>
    <property type="match status" value="1"/>
</dbReference>
<reference evidence="12 13" key="1">
    <citation type="submission" date="2010-12" db="EMBL/GenBank/DDBJ databases">
        <title>The Genome Sequence of Coprobacillus sp. strain 29_1.</title>
        <authorList>
            <consortium name="The Broad Institute Genome Sequencing Platform"/>
            <person name="Earl A."/>
            <person name="Ward D."/>
            <person name="Feldgarden M."/>
            <person name="Gevers D."/>
            <person name="Daigneault M."/>
            <person name="Sibley C.D."/>
            <person name="White A."/>
            <person name="Strauss J."/>
            <person name="Allen-Vercoe E."/>
            <person name="Young S.K."/>
            <person name="Zeng Q."/>
            <person name="Gargeya S."/>
            <person name="Fitzgerald M."/>
            <person name="Haas B."/>
            <person name="Abouelleil A."/>
            <person name="Alvarado L."/>
            <person name="Arachchi H.M."/>
            <person name="Berlin A."/>
            <person name="Brown A."/>
            <person name="Chapman S.B."/>
            <person name="Chen Z."/>
            <person name="Dunbar C."/>
            <person name="Freedman E."/>
            <person name="Gearin G."/>
            <person name="Gellesch M."/>
            <person name="Goldberg J."/>
            <person name="Griggs A."/>
            <person name="Gujja S."/>
            <person name="Heilman E."/>
            <person name="Heiman D."/>
            <person name="Howarth C."/>
            <person name="Larson L."/>
            <person name="Lui A."/>
            <person name="MacDonald P.J.P."/>
            <person name="Mehta T."/>
            <person name="Montmayeur A."/>
            <person name="Murphy C."/>
            <person name="Neiman D."/>
            <person name="Pearson M."/>
            <person name="Priest M."/>
            <person name="Roberts A."/>
            <person name="Saif S."/>
            <person name="Shea T."/>
            <person name="Shenoy N."/>
            <person name="Sisk P."/>
            <person name="Stolte C."/>
            <person name="Sykes S."/>
            <person name="White J."/>
            <person name="Yandava C."/>
            <person name="Nusbaum C."/>
            <person name="Birren B."/>
        </authorList>
    </citation>
    <scope>NUCLEOTIDE SEQUENCE [LARGE SCALE GENOMIC DNA]</scope>
    <source>
        <strain evidence="12 13">29_1</strain>
    </source>
</reference>
<dbReference type="InterPro" id="IPR041445">
    <property type="entry name" value="AAA_lid_4"/>
</dbReference>
<feature type="binding site" evidence="9">
    <location>
        <position position="67"/>
    </location>
    <ligand>
        <name>ATP</name>
        <dbReference type="ChEBI" id="CHEBI:30616"/>
    </ligand>
</feature>
<dbReference type="CDD" id="cd00009">
    <property type="entry name" value="AAA"/>
    <property type="match status" value="1"/>
</dbReference>
<evidence type="ECO:0000256" key="7">
    <source>
        <dbReference type="ARBA" id="ARBA00023172"/>
    </source>
</evidence>
<feature type="binding site" evidence="9">
    <location>
        <position position="67"/>
    </location>
    <ligand>
        <name>Mg(2+)</name>
        <dbReference type="ChEBI" id="CHEBI:18420"/>
    </ligand>
</feature>
<feature type="binding site" evidence="9">
    <location>
        <begin position="129"/>
        <end position="131"/>
    </location>
    <ligand>
        <name>ATP</name>
        <dbReference type="ChEBI" id="CHEBI:30616"/>
    </ligand>
</feature>
<dbReference type="NCBIfam" id="TIGR00635">
    <property type="entry name" value="ruvB"/>
    <property type="match status" value="1"/>
</dbReference>
<dbReference type="EC" id="3.6.4.-" evidence="9"/>
<feature type="binding site" evidence="9">
    <location>
        <position position="22"/>
    </location>
    <ligand>
        <name>ATP</name>
        <dbReference type="ChEBI" id="CHEBI:30616"/>
    </ligand>
</feature>
<keyword evidence="2 9" id="KW-0547">Nucleotide-binding</keyword>
<sequence>MDYERDVLDVKSHNEDEENQLRPQSFDEYVGQSHLKSNLKVFVGAAKLRDETLDHVLLYGPPGLGKTTMSMIIANEMGTHLKTTTGPSIEKTGDLVAILTSLEPGDVLFIDEIHRLNKVVEEILYPAMEDFCVDVVIGKEASTRSIRIDLPPFTLVGATTRAGDLSAPLRDRFGIVSKLEYYNEDELTQIINRTSRVYHMDMDLEAQSELAKRSRGTPRIANRLFRRVRDFAQYNGDDIITKARTVEALQRLKVDELGLDDVDHKYILGIIHRFRGGPVGLESVAASIGEEPMTLEDVYEPYLLQTGLIKRTPRGRVVTELAYQHFHISRDSET</sequence>
<dbReference type="NCBIfam" id="NF000868">
    <property type="entry name" value="PRK00080.1"/>
    <property type="match status" value="1"/>
</dbReference>
<evidence type="ECO:0000259" key="11">
    <source>
        <dbReference type="SMART" id="SM00382"/>
    </source>
</evidence>
<dbReference type="GO" id="GO:0009378">
    <property type="term" value="F:four-way junction helicase activity"/>
    <property type="evidence" value="ECO:0007669"/>
    <property type="project" value="InterPro"/>
</dbReference>
<keyword evidence="1 9" id="KW-0963">Cytoplasm</keyword>
<feature type="binding site" evidence="9">
    <location>
        <position position="219"/>
    </location>
    <ligand>
        <name>ATP</name>
        <dbReference type="ChEBI" id="CHEBI:30616"/>
    </ligand>
</feature>
<dbReference type="InterPro" id="IPR008824">
    <property type="entry name" value="RuvB-like_N"/>
</dbReference>
<dbReference type="InterPro" id="IPR036390">
    <property type="entry name" value="WH_DNA-bd_sf"/>
</dbReference>
<evidence type="ECO:0000256" key="6">
    <source>
        <dbReference type="ARBA" id="ARBA00023125"/>
    </source>
</evidence>
<comment type="caution">
    <text evidence="12">The sequence shown here is derived from an EMBL/GenBank/DDBJ whole genome shotgun (WGS) entry which is preliminary data.</text>
</comment>
<dbReference type="GeneID" id="78228433"/>
<dbReference type="Pfam" id="PF05491">
    <property type="entry name" value="WHD_RuvB"/>
    <property type="match status" value="1"/>
</dbReference>
<dbReference type="InterPro" id="IPR008823">
    <property type="entry name" value="RuvB_wg_C"/>
</dbReference>
<feature type="region of interest" description="Disordered" evidence="10">
    <location>
        <begin position="1"/>
        <end position="20"/>
    </location>
</feature>
<feature type="region of interest" description="Head domain (RuvB-H)" evidence="9">
    <location>
        <begin position="256"/>
        <end position="334"/>
    </location>
</feature>
<dbReference type="GO" id="GO:0005524">
    <property type="term" value="F:ATP binding"/>
    <property type="evidence" value="ECO:0007669"/>
    <property type="project" value="UniProtKB-UniRule"/>
</dbReference>
<dbReference type="InterPro" id="IPR003593">
    <property type="entry name" value="AAA+_ATPase"/>
</dbReference>
<evidence type="ECO:0000256" key="8">
    <source>
        <dbReference type="ARBA" id="ARBA00023204"/>
    </source>
</evidence>
<comment type="catalytic activity">
    <reaction evidence="9">
        <text>ATP + H2O = ADP + phosphate + H(+)</text>
        <dbReference type="Rhea" id="RHEA:13065"/>
        <dbReference type="ChEBI" id="CHEBI:15377"/>
        <dbReference type="ChEBI" id="CHEBI:15378"/>
        <dbReference type="ChEBI" id="CHEBI:30616"/>
        <dbReference type="ChEBI" id="CHEBI:43474"/>
        <dbReference type="ChEBI" id="CHEBI:456216"/>
    </reaction>
</comment>
<dbReference type="PANTHER" id="PTHR42848:SF1">
    <property type="entry name" value="HOLLIDAY JUNCTION BRANCH MIGRATION COMPLEX SUBUNIT RUVB"/>
    <property type="match status" value="1"/>
</dbReference>
<dbReference type="InterPro" id="IPR027417">
    <property type="entry name" value="P-loop_NTPase"/>
</dbReference>
<keyword evidence="13" id="KW-1185">Reference proteome</keyword>
<evidence type="ECO:0000256" key="10">
    <source>
        <dbReference type="SAM" id="MobiDB-lite"/>
    </source>
</evidence>
<dbReference type="STRING" id="100884.GCA_000269565_00526"/>
<comment type="function">
    <text evidence="9">The RuvA-RuvB-RuvC complex processes Holliday junction (HJ) DNA during genetic recombination and DNA repair, while the RuvA-RuvB complex plays an important role in the rescue of blocked DNA replication forks via replication fork reversal (RFR). RuvA specifically binds to HJ cruciform DNA, conferring on it an open structure. The RuvB hexamer acts as an ATP-dependent pump, pulling dsDNA into and through the RuvAB complex. RuvB forms 2 homohexamers on either side of HJ DNA bound by 1 or 2 RuvA tetramers; 4 subunits per hexamer contact DNA at a time. Coordinated motions by a converter formed by DNA-disengaged RuvB subunits stimulates ATP hydrolysis and nucleotide exchange. Immobilization of the converter enables RuvB to convert the ATP-contained energy into a lever motion, pulling 2 nucleotides of DNA out of the RuvA tetramer per ATP hydrolyzed, thus driving DNA branch migration. The RuvB motors rotate together with the DNA substrate, which together with the progressing nucleotide cycle form the mechanistic basis for DNA recombination by continuous HJ branch migration. Branch migration allows RuvC to scan DNA until it finds its consensus sequence, where it cleaves and resolves cruciform DNA.</text>
</comment>
<dbReference type="AlphaFoldDB" id="E7GDL9"/>
<keyword evidence="8 9" id="KW-0234">DNA repair</keyword>
<dbReference type="HOGENOM" id="CLU_055599_1_0_9"/>
<comment type="caution">
    <text evidence="9">Lacks conserved residue(s) required for the propagation of feature annotation.</text>
</comment>
<evidence type="ECO:0000256" key="1">
    <source>
        <dbReference type="ARBA" id="ARBA00022490"/>
    </source>
</evidence>
<name>E7GDL9_9FIRM</name>
<evidence type="ECO:0000256" key="9">
    <source>
        <dbReference type="HAMAP-Rule" id="MF_00016"/>
    </source>
</evidence>
<feature type="domain" description="AAA+ ATPase" evidence="11">
    <location>
        <begin position="52"/>
        <end position="179"/>
    </location>
</feature>
<dbReference type="InterPro" id="IPR036388">
    <property type="entry name" value="WH-like_DNA-bd_sf"/>
</dbReference>
<dbReference type="EMBL" id="ADKX01000042">
    <property type="protein sequence ID" value="EFW03876.1"/>
    <property type="molecule type" value="Genomic_DNA"/>
</dbReference>
<dbReference type="Pfam" id="PF05496">
    <property type="entry name" value="RuvB_N"/>
    <property type="match status" value="1"/>
</dbReference>
<dbReference type="Proteomes" id="UP000003157">
    <property type="component" value="Unassembled WGS sequence"/>
</dbReference>
<dbReference type="eggNOG" id="COG2255">
    <property type="taxonomic scope" value="Bacteria"/>
</dbReference>
<gene>
    <name evidence="9" type="primary">ruvB</name>
    <name evidence="12" type="ORF">HMPREF9488_02862</name>
</gene>
<dbReference type="GO" id="GO:0006310">
    <property type="term" value="P:DNA recombination"/>
    <property type="evidence" value="ECO:0007669"/>
    <property type="project" value="UniProtKB-UniRule"/>
</dbReference>
<dbReference type="GO" id="GO:0048476">
    <property type="term" value="C:Holliday junction resolvase complex"/>
    <property type="evidence" value="ECO:0007669"/>
    <property type="project" value="UniProtKB-UniRule"/>
</dbReference>
<dbReference type="GO" id="GO:0016887">
    <property type="term" value="F:ATP hydrolysis activity"/>
    <property type="evidence" value="ECO:0007669"/>
    <property type="project" value="RHEA"/>
</dbReference>
<dbReference type="SUPFAM" id="SSF46785">
    <property type="entry name" value="Winged helix' DNA-binding domain"/>
    <property type="match status" value="1"/>
</dbReference>
<dbReference type="GO" id="GO:0006281">
    <property type="term" value="P:DNA repair"/>
    <property type="evidence" value="ECO:0007669"/>
    <property type="project" value="UniProtKB-UniRule"/>
</dbReference>
<dbReference type="OrthoDB" id="9804478at2"/>
<feature type="binding site" evidence="9">
    <location>
        <position position="172"/>
    </location>
    <ligand>
        <name>ATP</name>
        <dbReference type="ChEBI" id="CHEBI:30616"/>
    </ligand>
</feature>
<keyword evidence="7 9" id="KW-0233">DNA recombination</keyword>
<dbReference type="PANTHER" id="PTHR42848">
    <property type="match status" value="1"/>
</dbReference>
<comment type="similarity">
    <text evidence="9">Belongs to the RuvB family.</text>
</comment>
<dbReference type="SUPFAM" id="SSF52540">
    <property type="entry name" value="P-loop containing nucleoside triphosphate hydrolases"/>
    <property type="match status" value="1"/>
</dbReference>